<protein>
    <submittedName>
        <fullName evidence="3">Uncharacterized protein</fullName>
    </submittedName>
</protein>
<name>A0A915IR35_ROMCU</name>
<reference evidence="3" key="1">
    <citation type="submission" date="2022-11" db="UniProtKB">
        <authorList>
            <consortium name="WormBaseParasite"/>
        </authorList>
    </citation>
    <scope>IDENTIFICATION</scope>
</reference>
<evidence type="ECO:0000313" key="3">
    <source>
        <dbReference type="WBParaSite" id="nRc.2.0.1.t16472-RA"/>
    </source>
</evidence>
<accession>A0A915IR35</accession>
<dbReference type="AlphaFoldDB" id="A0A915IR35"/>
<organism evidence="2 3">
    <name type="scientific">Romanomermis culicivorax</name>
    <name type="common">Nematode worm</name>
    <dbReference type="NCBI Taxonomy" id="13658"/>
    <lineage>
        <taxon>Eukaryota</taxon>
        <taxon>Metazoa</taxon>
        <taxon>Ecdysozoa</taxon>
        <taxon>Nematoda</taxon>
        <taxon>Enoplea</taxon>
        <taxon>Dorylaimia</taxon>
        <taxon>Mermithida</taxon>
        <taxon>Mermithoidea</taxon>
        <taxon>Mermithidae</taxon>
        <taxon>Romanomermis</taxon>
    </lineage>
</organism>
<feature type="region of interest" description="Disordered" evidence="1">
    <location>
        <begin position="1"/>
        <end position="24"/>
    </location>
</feature>
<sequence length="68" mass="7469">MGGVHGIDDSELLSPEAGDPSQNERGNVMRYRWLLFVIRGTVVVTEILVQGQRCICRTDVNGHCNANA</sequence>
<evidence type="ECO:0000256" key="1">
    <source>
        <dbReference type="SAM" id="MobiDB-lite"/>
    </source>
</evidence>
<dbReference type="WBParaSite" id="nRc.2.0.1.t16472-RA">
    <property type="protein sequence ID" value="nRc.2.0.1.t16472-RA"/>
    <property type="gene ID" value="nRc.2.0.1.g16472"/>
</dbReference>
<keyword evidence="2" id="KW-1185">Reference proteome</keyword>
<proteinExistence type="predicted"/>
<dbReference type="Proteomes" id="UP000887565">
    <property type="component" value="Unplaced"/>
</dbReference>
<evidence type="ECO:0000313" key="2">
    <source>
        <dbReference type="Proteomes" id="UP000887565"/>
    </source>
</evidence>